<accession>A0A9D1A8D0</accession>
<reference evidence="2" key="2">
    <citation type="journal article" date="2021" name="PeerJ">
        <title>Extensive microbial diversity within the chicken gut microbiome revealed by metagenomics and culture.</title>
        <authorList>
            <person name="Gilroy R."/>
            <person name="Ravi A."/>
            <person name="Getino M."/>
            <person name="Pursley I."/>
            <person name="Horton D.L."/>
            <person name="Alikhan N.F."/>
            <person name="Baker D."/>
            <person name="Gharbi K."/>
            <person name="Hall N."/>
            <person name="Watson M."/>
            <person name="Adriaenssens E.M."/>
            <person name="Foster-Nyarko E."/>
            <person name="Jarju S."/>
            <person name="Secka A."/>
            <person name="Antonio M."/>
            <person name="Oren A."/>
            <person name="Chaudhuri R.R."/>
            <person name="La Ragione R."/>
            <person name="Hildebrand F."/>
            <person name="Pallen M.J."/>
        </authorList>
    </citation>
    <scope>NUCLEOTIDE SEQUENCE</scope>
    <source>
        <strain evidence="2">ChiHjej9B8-7071</strain>
    </source>
</reference>
<proteinExistence type="predicted"/>
<organism evidence="2 3">
    <name type="scientific">Candidatus Avoscillospira stercoripullorum</name>
    <dbReference type="NCBI Taxonomy" id="2840709"/>
    <lineage>
        <taxon>Bacteria</taxon>
        <taxon>Bacillati</taxon>
        <taxon>Bacillota</taxon>
        <taxon>Clostridia</taxon>
        <taxon>Eubacteriales</taxon>
        <taxon>Oscillospiraceae</taxon>
        <taxon>Oscillospiraceae incertae sedis</taxon>
        <taxon>Candidatus Avoscillospira</taxon>
    </lineage>
</organism>
<dbReference type="PANTHER" id="PTHR22642:SF2">
    <property type="entry name" value="PROTEIN LONG AFTER FAR-RED 3"/>
    <property type="match status" value="1"/>
</dbReference>
<dbReference type="Gene3D" id="3.10.310.70">
    <property type="match status" value="1"/>
</dbReference>
<evidence type="ECO:0000313" key="2">
    <source>
        <dbReference type="EMBL" id="HIR10109.1"/>
    </source>
</evidence>
<sequence>MNQSLLFYDGEIVTMTAAKPRAVLVENGKIAALGDFSALSALSPQAEPVSLHGAALLPAFLDAHSHFTQVAYSLLQVSLAEVSTEEALIAAIQQETPRPGQWIIARDFDHNRLPGARRPALAVLDAAAPNNPLVIQHQSGHMGFFNTPGLQALGITPQTTPPPGGRIEVADGRLTGYVEENAFFELLKRLPAPGEAELMAAYQKAQTLYASHGITTVQEGMLVEEMLPLYQLLLRREMLKLDLVAYAGVDSLDAVKKALSEHLAGYRGHLKLGGLKIFLDGSPQGRTAWLRENYVDGDCGYGTMTDSQVEAAFVRAAREGMQLLAHCNGDAAIDQFLRCLERTEAEYPVLRRLRPVIIHGQIMDPDQVEKARELRAMVSYFVAHVYHWGDTHIRNLGMARASRISPAADALRVGLPMTFHQDSPVIPPDMFETLWCAANRVTRDGVVLGSEQRISVHDALAAVTTTAAWQYGEEGRKGAIAPGMEADLVVADRNPLATAPLALRECRVLKTYKAGQLVYES</sequence>
<dbReference type="GO" id="GO:0016810">
    <property type="term" value="F:hydrolase activity, acting on carbon-nitrogen (but not peptide) bonds"/>
    <property type="evidence" value="ECO:0007669"/>
    <property type="project" value="InterPro"/>
</dbReference>
<dbReference type="Pfam" id="PF07969">
    <property type="entry name" value="Amidohydro_3"/>
    <property type="match status" value="1"/>
</dbReference>
<name>A0A9D1A8D0_9FIRM</name>
<comment type="caution">
    <text evidence="2">The sequence shown here is derived from an EMBL/GenBank/DDBJ whole genome shotgun (WGS) entry which is preliminary data.</text>
</comment>
<dbReference type="AlphaFoldDB" id="A0A9D1A8D0"/>
<dbReference type="Gene3D" id="3.20.20.140">
    <property type="entry name" value="Metal-dependent hydrolases"/>
    <property type="match status" value="1"/>
</dbReference>
<dbReference type="InterPro" id="IPR013108">
    <property type="entry name" value="Amidohydro_3"/>
</dbReference>
<dbReference type="SUPFAM" id="SSF51338">
    <property type="entry name" value="Composite domain of metallo-dependent hydrolases"/>
    <property type="match status" value="1"/>
</dbReference>
<dbReference type="EMBL" id="DVGD01000224">
    <property type="protein sequence ID" value="HIR10109.1"/>
    <property type="molecule type" value="Genomic_DNA"/>
</dbReference>
<gene>
    <name evidence="2" type="ORF">IAA70_06875</name>
</gene>
<feature type="domain" description="Amidohydrolase 3" evidence="1">
    <location>
        <begin position="49"/>
        <end position="519"/>
    </location>
</feature>
<dbReference type="InterPro" id="IPR011059">
    <property type="entry name" value="Metal-dep_hydrolase_composite"/>
</dbReference>
<dbReference type="Gene3D" id="2.30.40.10">
    <property type="entry name" value="Urease, subunit C, domain 1"/>
    <property type="match status" value="1"/>
</dbReference>
<evidence type="ECO:0000259" key="1">
    <source>
        <dbReference type="Pfam" id="PF07969"/>
    </source>
</evidence>
<dbReference type="CDD" id="cd01300">
    <property type="entry name" value="YtcJ_like"/>
    <property type="match status" value="1"/>
</dbReference>
<dbReference type="InterPro" id="IPR032466">
    <property type="entry name" value="Metal_Hydrolase"/>
</dbReference>
<dbReference type="PANTHER" id="PTHR22642">
    <property type="entry name" value="IMIDAZOLONEPROPIONASE"/>
    <property type="match status" value="1"/>
</dbReference>
<dbReference type="InterPro" id="IPR033932">
    <property type="entry name" value="YtcJ-like"/>
</dbReference>
<dbReference type="SUPFAM" id="SSF51556">
    <property type="entry name" value="Metallo-dependent hydrolases"/>
    <property type="match status" value="1"/>
</dbReference>
<evidence type="ECO:0000313" key="3">
    <source>
        <dbReference type="Proteomes" id="UP000824258"/>
    </source>
</evidence>
<protein>
    <submittedName>
        <fullName evidence="2">Amidohydrolase</fullName>
    </submittedName>
</protein>
<reference evidence="2" key="1">
    <citation type="submission" date="2020-10" db="EMBL/GenBank/DDBJ databases">
        <authorList>
            <person name="Gilroy R."/>
        </authorList>
    </citation>
    <scope>NUCLEOTIDE SEQUENCE</scope>
    <source>
        <strain evidence="2">ChiHjej9B8-7071</strain>
    </source>
</reference>
<dbReference type="Proteomes" id="UP000824258">
    <property type="component" value="Unassembled WGS sequence"/>
</dbReference>